<comment type="caution">
    <text evidence="3">The sequence shown here is derived from an EMBL/GenBank/DDBJ whole genome shotgun (WGS) entry which is preliminary data.</text>
</comment>
<keyword evidence="2" id="KW-0732">Signal</keyword>
<dbReference type="AlphaFoldDB" id="A0A8H3YY02"/>
<dbReference type="Pfam" id="PF07676">
    <property type="entry name" value="PD40"/>
    <property type="match status" value="6"/>
</dbReference>
<dbReference type="SUPFAM" id="SSF82171">
    <property type="entry name" value="DPP6 N-terminal domain-like"/>
    <property type="match status" value="1"/>
</dbReference>
<name>A0A8H3YY02_VENIN</name>
<evidence type="ECO:0000313" key="3">
    <source>
        <dbReference type="EMBL" id="KAE9973076.1"/>
    </source>
</evidence>
<dbReference type="PANTHER" id="PTHR36842:SF1">
    <property type="entry name" value="PROTEIN TOLB"/>
    <property type="match status" value="1"/>
</dbReference>
<evidence type="ECO:0000256" key="1">
    <source>
        <dbReference type="ARBA" id="ARBA00009820"/>
    </source>
</evidence>
<feature type="signal peptide" evidence="2">
    <location>
        <begin position="1"/>
        <end position="18"/>
    </location>
</feature>
<protein>
    <submittedName>
        <fullName evidence="3">Uncharacterized protein</fullName>
    </submittedName>
</protein>
<accession>A0A8H3YY02</accession>
<evidence type="ECO:0000313" key="4">
    <source>
        <dbReference type="Proteomes" id="UP000447873"/>
    </source>
</evidence>
<feature type="chain" id="PRO_5034635090" evidence="2">
    <location>
        <begin position="19"/>
        <end position="726"/>
    </location>
</feature>
<comment type="similarity">
    <text evidence="1">Belongs to the TolB family.</text>
</comment>
<organism evidence="3 4">
    <name type="scientific">Venturia inaequalis</name>
    <name type="common">Apple scab fungus</name>
    <dbReference type="NCBI Taxonomy" id="5025"/>
    <lineage>
        <taxon>Eukaryota</taxon>
        <taxon>Fungi</taxon>
        <taxon>Dikarya</taxon>
        <taxon>Ascomycota</taxon>
        <taxon>Pezizomycotina</taxon>
        <taxon>Dothideomycetes</taxon>
        <taxon>Pleosporomycetidae</taxon>
        <taxon>Venturiales</taxon>
        <taxon>Venturiaceae</taxon>
        <taxon>Venturia</taxon>
    </lineage>
</organism>
<dbReference type="InterPro" id="IPR011659">
    <property type="entry name" value="WD40"/>
</dbReference>
<dbReference type="EMBL" id="WNWS01000252">
    <property type="protein sequence ID" value="KAE9973076.1"/>
    <property type="molecule type" value="Genomic_DNA"/>
</dbReference>
<proteinExistence type="inferred from homology"/>
<gene>
    <name evidence="3" type="ORF">EG328_004634</name>
</gene>
<reference evidence="3 4" key="1">
    <citation type="submission" date="2018-12" db="EMBL/GenBank/DDBJ databases">
        <title>Venturia inaequalis Genome Resource.</title>
        <authorList>
            <person name="Lichtner F.J."/>
        </authorList>
    </citation>
    <scope>NUCLEOTIDE SEQUENCE [LARGE SCALE GENOMIC DNA]</scope>
    <source>
        <strain evidence="3 4">120213</strain>
    </source>
</reference>
<dbReference type="SUPFAM" id="SSF69304">
    <property type="entry name" value="Tricorn protease N-terminal domain"/>
    <property type="match status" value="1"/>
</dbReference>
<sequence length="726" mass="79757">MIWTTLLQLGLVNGPTIAHQFRQADVFGAPMSSQSARGLPAPGKKGILLLNRIGPSTSELYIANSDGSNERKFLSDSQFEYHASFSPDGQSITFTSERNGDGNSDVYRSSINGTDLEKVVATSSFEDAAVLSPDGTTMAYISTANGYKANLWLKDLKTGIELNLSNSTVVAGNSSQPDGYFRPSWSPDGKWIAFASDRNTPWRGHGNGTGWEHTQQLSIYAIRPDGTDFRQIATKADYCLGSPKWSPDGTRIVYYEISTENTWGAHRPELVATAVSQIVSVDFATGLDRIEHTTGSGCKIWPQYVTASEIGYMIKGGANEGIHYTSNRTAVKGMMRDPAWSPDGKQMIYQKVGWTIRSMEKPMYSWDDEWDYRFTDVFPALSKTGRLVITQKQLGNSSIVSMSANAMDPKTVFDVYSTGTANAALVGQGVTGAFGPSWSPDEKWVAFGLGSWFQKRATTSATLIRAKADGSSYEMLTNGLTNVGFPSYSPDGRYLVYREWGATGGLRIMDLTNKSIRVLTSVPDNLPQWSPDGERILFSRKVTYSNFDVCTMKTDGTDLKVLTRSGANDAHAVWTADGRILYSTAMYGFRDEAAGYDKTFQPYGQIMLGIIFQQASRPDNEQMAQAIRDGMSVKSMAPKWYSGVPIEESSAIPRISKPILLVDIGGNIGNGLIGYHRAFPELFGAGRPDCRKILLSIKTAMRPEHRKILIDETVMPDHNAGWFDAS</sequence>
<dbReference type="Proteomes" id="UP000447873">
    <property type="component" value="Unassembled WGS sequence"/>
</dbReference>
<evidence type="ECO:0000256" key="2">
    <source>
        <dbReference type="SAM" id="SignalP"/>
    </source>
</evidence>
<dbReference type="PANTHER" id="PTHR36842">
    <property type="entry name" value="PROTEIN TOLB HOMOLOG"/>
    <property type="match status" value="1"/>
</dbReference>
<dbReference type="Gene3D" id="2.120.10.30">
    <property type="entry name" value="TolB, C-terminal domain"/>
    <property type="match status" value="2"/>
</dbReference>
<dbReference type="InterPro" id="IPR011042">
    <property type="entry name" value="6-blade_b-propeller_TolB-like"/>
</dbReference>